<gene>
    <name evidence="1" type="ORF">BDP27DRAFT_1368660</name>
</gene>
<dbReference type="AlphaFoldDB" id="A0A9P5U2I8"/>
<keyword evidence="2" id="KW-1185">Reference proteome</keyword>
<dbReference type="Proteomes" id="UP000772434">
    <property type="component" value="Unassembled WGS sequence"/>
</dbReference>
<reference evidence="1" key="1">
    <citation type="submission" date="2020-11" db="EMBL/GenBank/DDBJ databases">
        <authorList>
            <consortium name="DOE Joint Genome Institute"/>
            <person name="Ahrendt S."/>
            <person name="Riley R."/>
            <person name="Andreopoulos W."/>
            <person name="Labutti K."/>
            <person name="Pangilinan J."/>
            <person name="Ruiz-Duenas F.J."/>
            <person name="Barrasa J.M."/>
            <person name="Sanchez-Garcia M."/>
            <person name="Camarero S."/>
            <person name="Miyauchi S."/>
            <person name="Serrano A."/>
            <person name="Linde D."/>
            <person name="Babiker R."/>
            <person name="Drula E."/>
            <person name="Ayuso-Fernandez I."/>
            <person name="Pacheco R."/>
            <person name="Padilla G."/>
            <person name="Ferreira P."/>
            <person name="Barriuso J."/>
            <person name="Kellner H."/>
            <person name="Castanera R."/>
            <person name="Alfaro M."/>
            <person name="Ramirez L."/>
            <person name="Pisabarro A.G."/>
            <person name="Kuo A."/>
            <person name="Tritt A."/>
            <person name="Lipzen A."/>
            <person name="He G."/>
            <person name="Yan M."/>
            <person name="Ng V."/>
            <person name="Cullen D."/>
            <person name="Martin F."/>
            <person name="Rosso M.-N."/>
            <person name="Henrissat B."/>
            <person name="Hibbett D."/>
            <person name="Martinez A.T."/>
            <person name="Grigoriev I.V."/>
        </authorList>
    </citation>
    <scope>NUCLEOTIDE SEQUENCE</scope>
    <source>
        <strain evidence="1">AH 40177</strain>
    </source>
</reference>
<proteinExistence type="predicted"/>
<evidence type="ECO:0000313" key="2">
    <source>
        <dbReference type="Proteomes" id="UP000772434"/>
    </source>
</evidence>
<evidence type="ECO:0000313" key="1">
    <source>
        <dbReference type="EMBL" id="KAF9062688.1"/>
    </source>
</evidence>
<name>A0A9P5U2I8_9AGAR</name>
<organism evidence="1 2">
    <name type="scientific">Rhodocollybia butyracea</name>
    <dbReference type="NCBI Taxonomy" id="206335"/>
    <lineage>
        <taxon>Eukaryota</taxon>
        <taxon>Fungi</taxon>
        <taxon>Dikarya</taxon>
        <taxon>Basidiomycota</taxon>
        <taxon>Agaricomycotina</taxon>
        <taxon>Agaricomycetes</taxon>
        <taxon>Agaricomycetidae</taxon>
        <taxon>Agaricales</taxon>
        <taxon>Marasmiineae</taxon>
        <taxon>Omphalotaceae</taxon>
        <taxon>Rhodocollybia</taxon>
    </lineage>
</organism>
<protein>
    <submittedName>
        <fullName evidence="1">Uncharacterized protein</fullName>
    </submittedName>
</protein>
<dbReference type="EMBL" id="JADNRY010000165">
    <property type="protein sequence ID" value="KAF9062688.1"/>
    <property type="molecule type" value="Genomic_DNA"/>
</dbReference>
<comment type="caution">
    <text evidence="1">The sequence shown here is derived from an EMBL/GenBank/DDBJ whole genome shotgun (WGS) entry which is preliminary data.</text>
</comment>
<accession>A0A9P5U2I8</accession>
<sequence length="264" mass="29230">MDDGEFDHQIEEVLAQKIRGRASVADARMLDPVLEVVNIASIDKKEPSDGTKILRQDHPVVLCVVHVICSVLTSLSLKDFLDPSHGRSKMGKRGINIINKVFRTSLKDCTTSQQRGEWAKSMLKGNAWLYEDPWAEGQPKGAFYGPLLVATFAYHVQRIKSSPAANYCTSVKCALLGWKSGVNVYAPKSKKKVGDSTNFGSSKDKVQFNTFYKTVQSISDKQWNEIWLRSLKYITQNGDGGDSGSNGADSDDGRYDNANIIMSD</sequence>
<dbReference type="OrthoDB" id="2755811at2759"/>